<keyword evidence="1" id="KW-0812">Transmembrane</keyword>
<sequence length="203" mass="23408">MDISDWLKLPAVLSAFVVLSKFLYDLASGKRTKLREDYRFAKELLSDIESGHLHPYAKQKGYQALVGTTNISTEEVEYILTLKDSAQCLSDYVLARKYLEKIESRGNTLLRFKPKYCSEKKRLTLIIWYVCLYFIFAMLVASPFILNIWFNFSVKDILLLAIISTSLFALPAWLSLKEGARLARGQHLVANQKSHSWKLLVQY</sequence>
<feature type="transmembrane region" description="Helical" evidence="1">
    <location>
        <begin position="157"/>
        <end position="176"/>
    </location>
</feature>
<feature type="transmembrane region" description="Helical" evidence="1">
    <location>
        <begin position="123"/>
        <end position="145"/>
    </location>
</feature>
<dbReference type="AlphaFoldDB" id="A0A2T3KU68"/>
<organism evidence="2 3">
    <name type="scientific">Photobacterium leiognathi subsp. mandapamensis</name>
    <name type="common">Photobacterium mandapamensis</name>
    <dbReference type="NCBI Taxonomy" id="48408"/>
    <lineage>
        <taxon>Bacteria</taxon>
        <taxon>Pseudomonadati</taxon>
        <taxon>Pseudomonadota</taxon>
        <taxon>Gammaproteobacteria</taxon>
        <taxon>Vibrionales</taxon>
        <taxon>Vibrionaceae</taxon>
        <taxon>Photobacterium</taxon>
    </lineage>
</organism>
<evidence type="ECO:0000313" key="3">
    <source>
        <dbReference type="Proteomes" id="UP000240530"/>
    </source>
</evidence>
<name>A0A2T3KU68_PHOLD</name>
<proteinExistence type="predicted"/>
<reference evidence="2 3" key="1">
    <citation type="submission" date="2018-03" db="EMBL/GenBank/DDBJ databases">
        <title>Whole genome sequencing of Histamine producing bacteria.</title>
        <authorList>
            <person name="Butler K."/>
        </authorList>
    </citation>
    <scope>NUCLEOTIDE SEQUENCE [LARGE SCALE GENOMIC DNA]</scope>
    <source>
        <strain evidence="2 3">Res.4.1</strain>
    </source>
</reference>
<dbReference type="Proteomes" id="UP000240530">
    <property type="component" value="Unassembled WGS sequence"/>
</dbReference>
<gene>
    <name evidence="2" type="ORF">C0W93_12590</name>
</gene>
<feature type="transmembrane region" description="Helical" evidence="1">
    <location>
        <begin position="6"/>
        <end position="24"/>
    </location>
</feature>
<accession>A0A2T3KU68</accession>
<dbReference type="EMBL" id="PYNS01000013">
    <property type="protein sequence ID" value="PSV10290.1"/>
    <property type="molecule type" value="Genomic_DNA"/>
</dbReference>
<keyword evidence="1" id="KW-1133">Transmembrane helix</keyword>
<evidence type="ECO:0000313" key="2">
    <source>
        <dbReference type="EMBL" id="PSV10290.1"/>
    </source>
</evidence>
<protein>
    <submittedName>
        <fullName evidence="2">Uncharacterized protein</fullName>
    </submittedName>
</protein>
<comment type="caution">
    <text evidence="2">The sequence shown here is derived from an EMBL/GenBank/DDBJ whole genome shotgun (WGS) entry which is preliminary data.</text>
</comment>
<keyword evidence="1" id="KW-0472">Membrane</keyword>
<evidence type="ECO:0000256" key="1">
    <source>
        <dbReference type="SAM" id="Phobius"/>
    </source>
</evidence>
<dbReference type="RefSeq" id="WP_107185292.1">
    <property type="nucleotide sequence ID" value="NZ_JAWQGC010000001.1"/>
</dbReference>